<evidence type="ECO:0000313" key="3">
    <source>
        <dbReference type="Proteomes" id="UP000191342"/>
    </source>
</evidence>
<protein>
    <submittedName>
        <fullName evidence="2">Uncharacterized protein</fullName>
    </submittedName>
</protein>
<dbReference type="AlphaFoldDB" id="A0A1V6TDT1"/>
<dbReference type="OrthoDB" id="10552181at2759"/>
<sequence length="114" mass="12607">MNEDPLTLPINRAKTTITVAPELLRSRQAGQKFVTILFDPLGHLSVISTNGHRNAKGTLAMTYRLARLMEPIAVLAVLSVVGLCVATYYERLQRCWVTLGPVPNGYPQPWSIGF</sequence>
<evidence type="ECO:0000256" key="1">
    <source>
        <dbReference type="SAM" id="Phobius"/>
    </source>
</evidence>
<keyword evidence="1" id="KW-0812">Transmembrane</keyword>
<evidence type="ECO:0000313" key="2">
    <source>
        <dbReference type="EMBL" id="OQE24184.1"/>
    </source>
</evidence>
<keyword evidence="1" id="KW-0472">Membrane</keyword>
<proteinExistence type="predicted"/>
<feature type="transmembrane region" description="Helical" evidence="1">
    <location>
        <begin position="71"/>
        <end position="89"/>
    </location>
</feature>
<comment type="caution">
    <text evidence="2">The sequence shown here is derived from an EMBL/GenBank/DDBJ whole genome shotgun (WGS) entry which is preliminary data.</text>
</comment>
<gene>
    <name evidence="2" type="ORF">PENFLA_c010G10033</name>
</gene>
<reference evidence="3" key="1">
    <citation type="journal article" date="2017" name="Nat. Microbiol.">
        <title>Global analysis of biosynthetic gene clusters reveals vast potential of secondary metabolite production in Penicillium species.</title>
        <authorList>
            <person name="Nielsen J.C."/>
            <person name="Grijseels S."/>
            <person name="Prigent S."/>
            <person name="Ji B."/>
            <person name="Dainat J."/>
            <person name="Nielsen K.F."/>
            <person name="Frisvad J.C."/>
            <person name="Workman M."/>
            <person name="Nielsen J."/>
        </authorList>
    </citation>
    <scope>NUCLEOTIDE SEQUENCE [LARGE SCALE GENOMIC DNA]</scope>
    <source>
        <strain evidence="3">IBT 14082</strain>
    </source>
</reference>
<accession>A0A1V6TDT1</accession>
<dbReference type="EMBL" id="MLQL01000010">
    <property type="protein sequence ID" value="OQE24184.1"/>
    <property type="molecule type" value="Genomic_DNA"/>
</dbReference>
<organism evidence="2 3">
    <name type="scientific">Penicillium flavigenum</name>
    <dbReference type="NCBI Taxonomy" id="254877"/>
    <lineage>
        <taxon>Eukaryota</taxon>
        <taxon>Fungi</taxon>
        <taxon>Dikarya</taxon>
        <taxon>Ascomycota</taxon>
        <taxon>Pezizomycotina</taxon>
        <taxon>Eurotiomycetes</taxon>
        <taxon>Eurotiomycetidae</taxon>
        <taxon>Eurotiales</taxon>
        <taxon>Aspergillaceae</taxon>
        <taxon>Penicillium</taxon>
    </lineage>
</organism>
<keyword evidence="3" id="KW-1185">Reference proteome</keyword>
<dbReference type="Proteomes" id="UP000191342">
    <property type="component" value="Unassembled WGS sequence"/>
</dbReference>
<name>A0A1V6TDT1_9EURO</name>
<keyword evidence="1" id="KW-1133">Transmembrane helix</keyword>